<reference evidence="2" key="2">
    <citation type="submission" date="2025-08" db="UniProtKB">
        <authorList>
            <consortium name="RefSeq"/>
        </authorList>
    </citation>
    <scope>IDENTIFICATION</scope>
    <source>
        <tissue evidence="2">Leaf</tissue>
    </source>
</reference>
<accession>A0AC58UBR1</accession>
<organism evidence="1 2">
    <name type="scientific">Nicotiana tabacum</name>
    <name type="common">Common tobacco</name>
    <dbReference type="NCBI Taxonomy" id="4097"/>
    <lineage>
        <taxon>Eukaryota</taxon>
        <taxon>Viridiplantae</taxon>
        <taxon>Streptophyta</taxon>
        <taxon>Embryophyta</taxon>
        <taxon>Tracheophyta</taxon>
        <taxon>Spermatophyta</taxon>
        <taxon>Magnoliopsida</taxon>
        <taxon>eudicotyledons</taxon>
        <taxon>Gunneridae</taxon>
        <taxon>Pentapetalae</taxon>
        <taxon>asterids</taxon>
        <taxon>lamiids</taxon>
        <taxon>Solanales</taxon>
        <taxon>Solanaceae</taxon>
        <taxon>Nicotianoideae</taxon>
        <taxon>Nicotianeae</taxon>
        <taxon>Nicotiana</taxon>
    </lineage>
</organism>
<evidence type="ECO:0000313" key="2">
    <source>
        <dbReference type="RefSeq" id="XP_075106921.1"/>
    </source>
</evidence>
<gene>
    <name evidence="2" type="primary">LOC142179925</name>
</gene>
<keyword evidence="1" id="KW-1185">Reference proteome</keyword>
<protein>
    <submittedName>
        <fullName evidence="2">Uncharacterized protein LOC142179925</fullName>
    </submittedName>
</protein>
<dbReference type="Proteomes" id="UP000790787">
    <property type="component" value="Chromosome 4"/>
</dbReference>
<sequence>MHRDKFEPRTSPHIFIDYPYGVKGYKVLSLATKKIHVSRDVVFIESVFPFTLSSENTYFPSVFNPAHFIDHTPKDDKHLCDSDDGTSVTHNQPLEYDTPLLPVRSSRLTESSTSSPQSNTPQSSSQSTSTVGYQPGPTSITLKKSQRPHRTPLYLQDYLHSLPKLKSASLIAHNNSTIPFSLNALFSKNHHVSLNALNPESQSLVRDICSDSEPSSYEGAAMNPAWQTAMNQEFEALHANHTWDLVPLPVGKKTIGCKWVYKIKHKTDGSVERLKARLVVKGYTQQAGIDYTETFSHVVKMTTVRSLIAVAVKKGWHISQLDVNNAFLHGDLNEEVYMKIPQGPAVDSSKLVCKLNKSLYGLKQASRQ</sequence>
<name>A0AC58UBR1_TOBAC</name>
<proteinExistence type="predicted"/>
<reference evidence="1" key="1">
    <citation type="journal article" date="2014" name="Nat. Commun.">
        <title>The tobacco genome sequence and its comparison with those of tomato and potato.</title>
        <authorList>
            <person name="Sierro N."/>
            <person name="Battey J.N."/>
            <person name="Ouadi S."/>
            <person name="Bakaher N."/>
            <person name="Bovet L."/>
            <person name="Willig A."/>
            <person name="Goepfert S."/>
            <person name="Peitsch M.C."/>
            <person name="Ivanov N.V."/>
        </authorList>
    </citation>
    <scope>NUCLEOTIDE SEQUENCE [LARGE SCALE GENOMIC DNA]</scope>
</reference>
<evidence type="ECO:0000313" key="1">
    <source>
        <dbReference type="Proteomes" id="UP000790787"/>
    </source>
</evidence>
<dbReference type="RefSeq" id="XP_075106921.1">
    <property type="nucleotide sequence ID" value="XM_075250820.1"/>
</dbReference>